<evidence type="ECO:0000256" key="4">
    <source>
        <dbReference type="PIRSR" id="PIRSR001112-1"/>
    </source>
</evidence>
<feature type="active site" description="Proton acceptor" evidence="4">
    <location>
        <position position="370"/>
    </location>
</feature>
<organism evidence="6 7">
    <name type="scientific">Amnibacterium kyonggiense</name>
    <dbReference type="NCBI Taxonomy" id="595671"/>
    <lineage>
        <taxon>Bacteria</taxon>
        <taxon>Bacillati</taxon>
        <taxon>Actinomycetota</taxon>
        <taxon>Actinomycetes</taxon>
        <taxon>Micrococcales</taxon>
        <taxon>Microbacteriaceae</taxon>
        <taxon>Amnibacterium</taxon>
    </lineage>
</organism>
<keyword evidence="3" id="KW-0378">Hydrolase</keyword>
<dbReference type="GO" id="GO:0004301">
    <property type="term" value="F:epoxide hydrolase activity"/>
    <property type="evidence" value="ECO:0007669"/>
    <property type="project" value="TreeGrafter"/>
</dbReference>
<dbReference type="Gene3D" id="3.40.50.1820">
    <property type="entry name" value="alpha/beta hydrolase"/>
    <property type="match status" value="1"/>
</dbReference>
<protein>
    <submittedName>
        <fullName evidence="6">Pimeloyl-ACP methyl ester carboxylesterase</fullName>
    </submittedName>
</protein>
<dbReference type="PANTHER" id="PTHR21661">
    <property type="entry name" value="EPOXIDE HYDROLASE 1-RELATED"/>
    <property type="match status" value="1"/>
</dbReference>
<accession>A0A4R7FR73</accession>
<dbReference type="PRINTS" id="PR00412">
    <property type="entry name" value="EPOXHYDRLASE"/>
</dbReference>
<dbReference type="PIRSF" id="PIRSF001112">
    <property type="entry name" value="Epoxide_hydrolase"/>
    <property type="match status" value="1"/>
</dbReference>
<dbReference type="EMBL" id="SOAM01000001">
    <property type="protein sequence ID" value="TDS80312.1"/>
    <property type="molecule type" value="Genomic_DNA"/>
</dbReference>
<evidence type="ECO:0000256" key="1">
    <source>
        <dbReference type="ARBA" id="ARBA00010088"/>
    </source>
</evidence>
<dbReference type="GO" id="GO:0097176">
    <property type="term" value="P:epoxide metabolic process"/>
    <property type="evidence" value="ECO:0007669"/>
    <property type="project" value="TreeGrafter"/>
</dbReference>
<comment type="similarity">
    <text evidence="1">Belongs to the peptidase S33 family.</text>
</comment>
<keyword evidence="2" id="KW-0058">Aromatic hydrocarbons catabolism</keyword>
<dbReference type="InterPro" id="IPR016292">
    <property type="entry name" value="Epoxide_hydrolase"/>
</dbReference>
<keyword evidence="7" id="KW-1185">Reference proteome</keyword>
<evidence type="ECO:0000313" key="6">
    <source>
        <dbReference type="EMBL" id="TDS80312.1"/>
    </source>
</evidence>
<dbReference type="PANTHER" id="PTHR21661:SF35">
    <property type="entry name" value="EPOXIDE HYDROLASE"/>
    <property type="match status" value="1"/>
</dbReference>
<dbReference type="InterPro" id="IPR029058">
    <property type="entry name" value="AB_hydrolase_fold"/>
</dbReference>
<reference evidence="6 7" key="1">
    <citation type="submission" date="2019-03" db="EMBL/GenBank/DDBJ databases">
        <title>Genomic Encyclopedia of Archaeal and Bacterial Type Strains, Phase II (KMG-II): from individual species to whole genera.</title>
        <authorList>
            <person name="Goeker M."/>
        </authorList>
    </citation>
    <scope>NUCLEOTIDE SEQUENCE [LARGE SCALE GENOMIC DNA]</scope>
    <source>
        <strain evidence="6 7">DSM 24782</strain>
    </source>
</reference>
<proteinExistence type="inferred from homology"/>
<dbReference type="Proteomes" id="UP000295344">
    <property type="component" value="Unassembled WGS sequence"/>
</dbReference>
<evidence type="ECO:0000259" key="5">
    <source>
        <dbReference type="Pfam" id="PF06441"/>
    </source>
</evidence>
<evidence type="ECO:0000256" key="2">
    <source>
        <dbReference type="ARBA" id="ARBA00022797"/>
    </source>
</evidence>
<dbReference type="AlphaFoldDB" id="A0A4R7FR73"/>
<dbReference type="InterPro" id="IPR000639">
    <property type="entry name" value="Epox_hydrolase-like"/>
</dbReference>
<dbReference type="Pfam" id="PF06441">
    <property type="entry name" value="EHN"/>
    <property type="match status" value="1"/>
</dbReference>
<sequence length="393" mass="43214">MRGAGVRRGAMTEEPGELRPYQVAVPDADVDDLRRRLAHTRWPVAETVTDWSQGVRIQDLKALTDRWAQDYDWRRFERKLNRYPHLMTEIDGVDIHVLHVRSEHPDALPLLLTHGWPGSNADFLKLIQPLVDPVAYGGEAADAFDVVAPSMPGFGFSGSPTTTGWTVQRTAAAWIELMRRLGYERWAAQGGDWGAMVTTALAAQEPAGLLGVHLHSAYAFPSALPETLDPDEQAAVDGLARYSGELGGSNHLQGTRPQTVGFALADSPVGQAAWLFEKYQAKTDNSGRVEDAISVTDMLDQISLAWFTNTAASSARIYWENRNLGASGPIVTLPVAVTVFPKDLPLPPRHWIEAAYPNLLLLHQAKRGGHFAALEQPEVLVRDLRAGLRALRS</sequence>
<gene>
    <name evidence="6" type="ORF">CLV52_0869</name>
</gene>
<dbReference type="SUPFAM" id="SSF53474">
    <property type="entry name" value="alpha/beta-Hydrolases"/>
    <property type="match status" value="1"/>
</dbReference>
<name>A0A4R7FR73_9MICO</name>
<feature type="domain" description="Epoxide hydrolase N-terminal" evidence="5">
    <location>
        <begin position="19"/>
        <end position="123"/>
    </location>
</feature>
<feature type="active site" description="Proton donor" evidence="4">
    <location>
        <position position="318"/>
    </location>
</feature>
<evidence type="ECO:0000313" key="7">
    <source>
        <dbReference type="Proteomes" id="UP000295344"/>
    </source>
</evidence>
<feature type="active site" description="Nucleophile" evidence="4">
    <location>
        <position position="192"/>
    </location>
</feature>
<comment type="caution">
    <text evidence="6">The sequence shown here is derived from an EMBL/GenBank/DDBJ whole genome shotgun (WGS) entry which is preliminary data.</text>
</comment>
<dbReference type="InterPro" id="IPR010497">
    <property type="entry name" value="Epoxide_hydro_N"/>
</dbReference>
<evidence type="ECO:0000256" key="3">
    <source>
        <dbReference type="ARBA" id="ARBA00022801"/>
    </source>
</evidence>